<name>A0ACA9QSM0_9GLOM</name>
<protein>
    <submittedName>
        <fullName evidence="1">26635_t:CDS:1</fullName>
    </submittedName>
</protein>
<comment type="caution">
    <text evidence="1">The sequence shown here is derived from an EMBL/GenBank/DDBJ whole genome shotgun (WGS) entry which is preliminary data.</text>
</comment>
<dbReference type="Proteomes" id="UP000789920">
    <property type="component" value="Unassembled WGS sequence"/>
</dbReference>
<sequence>TSSTHEPILLLFQKYKDWLSSSSCHFPSFSTLFTFQNQKENPLYPHLHVYNKTVW</sequence>
<reference evidence="1" key="1">
    <citation type="submission" date="2021-06" db="EMBL/GenBank/DDBJ databases">
        <authorList>
            <person name="Kallberg Y."/>
            <person name="Tangrot J."/>
            <person name="Rosling A."/>
        </authorList>
    </citation>
    <scope>NUCLEOTIDE SEQUENCE</scope>
    <source>
        <strain evidence="1">MA461A</strain>
    </source>
</reference>
<dbReference type="EMBL" id="CAJVQC010037391">
    <property type="protein sequence ID" value="CAG8763723.1"/>
    <property type="molecule type" value="Genomic_DNA"/>
</dbReference>
<keyword evidence="2" id="KW-1185">Reference proteome</keyword>
<feature type="non-terminal residue" evidence="1">
    <location>
        <position position="1"/>
    </location>
</feature>
<organism evidence="1 2">
    <name type="scientific">Racocetra persica</name>
    <dbReference type="NCBI Taxonomy" id="160502"/>
    <lineage>
        <taxon>Eukaryota</taxon>
        <taxon>Fungi</taxon>
        <taxon>Fungi incertae sedis</taxon>
        <taxon>Mucoromycota</taxon>
        <taxon>Glomeromycotina</taxon>
        <taxon>Glomeromycetes</taxon>
        <taxon>Diversisporales</taxon>
        <taxon>Gigasporaceae</taxon>
        <taxon>Racocetra</taxon>
    </lineage>
</organism>
<gene>
    <name evidence="1" type="ORF">RPERSI_LOCUS15539</name>
</gene>
<evidence type="ECO:0000313" key="1">
    <source>
        <dbReference type="EMBL" id="CAG8763723.1"/>
    </source>
</evidence>
<proteinExistence type="predicted"/>
<evidence type="ECO:0000313" key="2">
    <source>
        <dbReference type="Proteomes" id="UP000789920"/>
    </source>
</evidence>
<accession>A0ACA9QSM0</accession>